<dbReference type="NCBIfam" id="TIGR00229">
    <property type="entry name" value="sensory_box"/>
    <property type="match status" value="1"/>
</dbReference>
<proteinExistence type="predicted"/>
<dbReference type="PROSITE" id="PS50113">
    <property type="entry name" value="PAC"/>
    <property type="match status" value="1"/>
</dbReference>
<dbReference type="InterPro" id="IPR043128">
    <property type="entry name" value="Rev_trsase/Diguanyl_cyclase"/>
</dbReference>
<reference evidence="4 5" key="1">
    <citation type="submission" date="2024-06" db="EMBL/GenBank/DDBJ databases">
        <authorList>
            <person name="Chen R.Y."/>
        </authorList>
    </citation>
    <scope>NUCLEOTIDE SEQUENCE [LARGE SCALE GENOMIC DNA]</scope>
    <source>
        <strain evidence="4 5">D2</strain>
    </source>
</reference>
<organism evidence="4 5">
    <name type="scientific">Catenovulum sediminis</name>
    <dbReference type="NCBI Taxonomy" id="1740262"/>
    <lineage>
        <taxon>Bacteria</taxon>
        <taxon>Pseudomonadati</taxon>
        <taxon>Pseudomonadota</taxon>
        <taxon>Gammaproteobacteria</taxon>
        <taxon>Alteromonadales</taxon>
        <taxon>Alteromonadaceae</taxon>
        <taxon>Catenovulum</taxon>
    </lineage>
</organism>
<dbReference type="CDD" id="cd00130">
    <property type="entry name" value="PAS"/>
    <property type="match status" value="1"/>
</dbReference>
<keyword evidence="4" id="KW-0548">Nucleotidyltransferase</keyword>
<evidence type="ECO:0000259" key="1">
    <source>
        <dbReference type="PROSITE" id="PS50112"/>
    </source>
</evidence>
<dbReference type="PROSITE" id="PS50112">
    <property type="entry name" value="PAS"/>
    <property type="match status" value="1"/>
</dbReference>
<dbReference type="InterPro" id="IPR052155">
    <property type="entry name" value="Biofilm_reg_signaling"/>
</dbReference>
<dbReference type="PANTHER" id="PTHR44757">
    <property type="entry name" value="DIGUANYLATE CYCLASE DGCP"/>
    <property type="match status" value="1"/>
</dbReference>
<dbReference type="SUPFAM" id="SSF55073">
    <property type="entry name" value="Nucleotide cyclase"/>
    <property type="match status" value="1"/>
</dbReference>
<feature type="domain" description="PAS" evidence="1">
    <location>
        <begin position="164"/>
        <end position="236"/>
    </location>
</feature>
<dbReference type="SMART" id="SM00267">
    <property type="entry name" value="GGDEF"/>
    <property type="match status" value="1"/>
</dbReference>
<dbReference type="PROSITE" id="PS50887">
    <property type="entry name" value="GGDEF"/>
    <property type="match status" value="1"/>
</dbReference>
<dbReference type="InterPro" id="IPR001610">
    <property type="entry name" value="PAC"/>
</dbReference>
<dbReference type="PANTHER" id="PTHR44757:SF2">
    <property type="entry name" value="BIOFILM ARCHITECTURE MAINTENANCE PROTEIN MBAA"/>
    <property type="match status" value="1"/>
</dbReference>
<dbReference type="InterPro" id="IPR000014">
    <property type="entry name" value="PAS"/>
</dbReference>
<gene>
    <name evidence="4" type="ORF">ABS311_16295</name>
</gene>
<dbReference type="InterPro" id="IPR029787">
    <property type="entry name" value="Nucleotide_cyclase"/>
</dbReference>
<accession>A0ABV1RKN0</accession>
<sequence>MSDLIDLYNAIEKLKQATSFDSLIREAVAQVRTTLGFDRAGLLLYDAEKKQQVCTWGTDPSGQEQDEHGFRFPLASHLIMSPNDAKIKVDFNTALYDKNHPVGQGWLIQAAIFDGDDCLGWFFIDNLLQQKPLSDSQLDLVKVYSSVVGQLIVRMHAQTALVESEERLDLAIKGSNVGLWDWKIDKNHTYYSSFFKNLLGFQGKELPQGFEFIQNRVHEEDKEEFELCLQQHLQSNSNILDIECRIKTNRGDYRWFHLAGQATRNAANVAKRIVGSISDITEKKEAQRMIWQHANFDSLTGLPNRRFLYDKLRKLISYSPEHNSQVALMYLDLDMFKEVNDKLGHSEGDNLLKIVAARLKKVVRNEDVVARLGGDEFTVVMCGLKNMTDIARVANQIVEKLAQPIQLSSETVQIGVSIGIAFCPGDANDIESLFVCADQAMYRAKDKGRNQFQMYAAI</sequence>
<comment type="caution">
    <text evidence="4">The sequence shown here is derived from an EMBL/GenBank/DDBJ whole genome shotgun (WGS) entry which is preliminary data.</text>
</comment>
<dbReference type="Proteomes" id="UP001467690">
    <property type="component" value="Unassembled WGS sequence"/>
</dbReference>
<dbReference type="CDD" id="cd01949">
    <property type="entry name" value="GGDEF"/>
    <property type="match status" value="1"/>
</dbReference>
<dbReference type="InterPro" id="IPR000160">
    <property type="entry name" value="GGDEF_dom"/>
</dbReference>
<keyword evidence="5" id="KW-1185">Reference proteome</keyword>
<dbReference type="InterPro" id="IPR000700">
    <property type="entry name" value="PAS-assoc_C"/>
</dbReference>
<dbReference type="SUPFAM" id="SSF55781">
    <property type="entry name" value="GAF domain-like"/>
    <property type="match status" value="1"/>
</dbReference>
<dbReference type="EC" id="2.7.7.65" evidence="4"/>
<dbReference type="RefSeq" id="WP_350402618.1">
    <property type="nucleotide sequence ID" value="NZ_JBELOE010000265.1"/>
</dbReference>
<evidence type="ECO:0000259" key="2">
    <source>
        <dbReference type="PROSITE" id="PS50113"/>
    </source>
</evidence>
<dbReference type="InterPro" id="IPR013655">
    <property type="entry name" value="PAS_fold_3"/>
</dbReference>
<dbReference type="Gene3D" id="3.30.450.20">
    <property type="entry name" value="PAS domain"/>
    <property type="match status" value="1"/>
</dbReference>
<evidence type="ECO:0000313" key="4">
    <source>
        <dbReference type="EMBL" id="MER2493439.1"/>
    </source>
</evidence>
<dbReference type="SMART" id="SM00086">
    <property type="entry name" value="PAC"/>
    <property type="match status" value="1"/>
</dbReference>
<dbReference type="Gene3D" id="3.30.450.40">
    <property type="match status" value="1"/>
</dbReference>
<dbReference type="InterPro" id="IPR029016">
    <property type="entry name" value="GAF-like_dom_sf"/>
</dbReference>
<feature type="domain" description="PAC" evidence="2">
    <location>
        <begin position="240"/>
        <end position="292"/>
    </location>
</feature>
<dbReference type="EMBL" id="JBELOE010000265">
    <property type="protein sequence ID" value="MER2493439.1"/>
    <property type="molecule type" value="Genomic_DNA"/>
</dbReference>
<dbReference type="NCBIfam" id="TIGR00254">
    <property type="entry name" value="GGDEF"/>
    <property type="match status" value="1"/>
</dbReference>
<dbReference type="Pfam" id="PF08447">
    <property type="entry name" value="PAS_3"/>
    <property type="match status" value="1"/>
</dbReference>
<dbReference type="GO" id="GO:0052621">
    <property type="term" value="F:diguanylate cyclase activity"/>
    <property type="evidence" value="ECO:0007669"/>
    <property type="project" value="UniProtKB-EC"/>
</dbReference>
<keyword evidence="4" id="KW-0808">Transferase</keyword>
<dbReference type="Gene3D" id="3.30.70.270">
    <property type="match status" value="1"/>
</dbReference>
<dbReference type="InterPro" id="IPR035965">
    <property type="entry name" value="PAS-like_dom_sf"/>
</dbReference>
<dbReference type="SUPFAM" id="SSF55785">
    <property type="entry name" value="PYP-like sensor domain (PAS domain)"/>
    <property type="match status" value="1"/>
</dbReference>
<name>A0ABV1RKN0_9ALTE</name>
<evidence type="ECO:0000313" key="5">
    <source>
        <dbReference type="Proteomes" id="UP001467690"/>
    </source>
</evidence>
<dbReference type="Pfam" id="PF00990">
    <property type="entry name" value="GGDEF"/>
    <property type="match status" value="1"/>
</dbReference>
<feature type="domain" description="GGDEF" evidence="3">
    <location>
        <begin position="324"/>
        <end position="457"/>
    </location>
</feature>
<evidence type="ECO:0000259" key="3">
    <source>
        <dbReference type="PROSITE" id="PS50887"/>
    </source>
</evidence>
<protein>
    <submittedName>
        <fullName evidence="4">Diguanylate cyclase</fullName>
        <ecNumber evidence="4">2.7.7.65</ecNumber>
    </submittedName>
</protein>